<evidence type="ECO:0000313" key="4">
    <source>
        <dbReference type="Proteomes" id="UP001141183"/>
    </source>
</evidence>
<dbReference type="Proteomes" id="UP001141183">
    <property type="component" value="Unassembled WGS sequence"/>
</dbReference>
<keyword evidence="4" id="KW-1185">Reference proteome</keyword>
<evidence type="ECO:0000256" key="2">
    <source>
        <dbReference type="SAM" id="MobiDB-lite"/>
    </source>
</evidence>
<dbReference type="EMBL" id="JAMRYU010000001">
    <property type="protein sequence ID" value="MDC4238789.1"/>
    <property type="molecule type" value="Genomic_DNA"/>
</dbReference>
<feature type="region of interest" description="Disordered" evidence="2">
    <location>
        <begin position="128"/>
        <end position="148"/>
    </location>
</feature>
<feature type="region of interest" description="Disordered" evidence="2">
    <location>
        <begin position="17"/>
        <end position="48"/>
    </location>
</feature>
<dbReference type="AlphaFoldDB" id="A0A9X3XJH0"/>
<feature type="compositionally biased region" description="Low complexity" evidence="2">
    <location>
        <begin position="17"/>
        <end position="41"/>
    </location>
</feature>
<evidence type="ECO:0000313" key="3">
    <source>
        <dbReference type="EMBL" id="MDC4238789.1"/>
    </source>
</evidence>
<reference evidence="3" key="1">
    <citation type="submission" date="2022-05" db="EMBL/GenBank/DDBJ databases">
        <title>Draft genome sequence of Clostridium tertium strain CP3 isolated from Peru.</title>
        <authorList>
            <person name="Hurtado R."/>
            <person name="Lima L."/>
            <person name="Sousa T."/>
            <person name="Jaiswal A.K."/>
            <person name="Tiwari S."/>
            <person name="Maturrano L."/>
            <person name="Brenig B."/>
            <person name="Azevedo V."/>
        </authorList>
    </citation>
    <scope>NUCLEOTIDE SEQUENCE</scope>
    <source>
        <strain evidence="3">CP3</strain>
    </source>
</reference>
<dbReference type="RefSeq" id="WP_185955545.1">
    <property type="nucleotide sequence ID" value="NZ_JAHLZG010000001.1"/>
</dbReference>
<keyword evidence="1" id="KW-0175">Coiled coil</keyword>
<sequence>MNFNGWGNFEDLIRSYSNNNNSSTNNNSNNNNNNNNNNNTNCNDIPPSPFQTIPPELFAIISEIIGNIIAGNIPFNVQNLIGNWFELIGQVILVFNAQQQYFESGPGRYYDPKNYNISNPFCSNNSTNTNGNASSTSTSSSTSSSKSNDISIAKIENLEKQIQELTKELNEIKTLLKQK</sequence>
<organism evidence="3 4">
    <name type="scientific">Clostridium tertium</name>
    <dbReference type="NCBI Taxonomy" id="1559"/>
    <lineage>
        <taxon>Bacteria</taxon>
        <taxon>Bacillati</taxon>
        <taxon>Bacillota</taxon>
        <taxon>Clostridia</taxon>
        <taxon>Eubacteriales</taxon>
        <taxon>Clostridiaceae</taxon>
        <taxon>Clostridium</taxon>
    </lineage>
</organism>
<name>A0A9X3XJH0_9CLOT</name>
<proteinExistence type="predicted"/>
<feature type="coiled-coil region" evidence="1">
    <location>
        <begin position="148"/>
        <end position="178"/>
    </location>
</feature>
<protein>
    <submittedName>
        <fullName evidence="3">Uncharacterized protein</fullName>
    </submittedName>
</protein>
<gene>
    <name evidence="3" type="ORF">NE398_01205</name>
</gene>
<evidence type="ECO:0000256" key="1">
    <source>
        <dbReference type="SAM" id="Coils"/>
    </source>
</evidence>
<accession>A0A9X3XJH0</accession>
<comment type="caution">
    <text evidence="3">The sequence shown here is derived from an EMBL/GenBank/DDBJ whole genome shotgun (WGS) entry which is preliminary data.</text>
</comment>